<proteinExistence type="predicted"/>
<evidence type="ECO:0000256" key="1">
    <source>
        <dbReference type="SAM" id="MobiDB-lite"/>
    </source>
</evidence>
<reference evidence="2" key="1">
    <citation type="submission" date="2015-06" db="UniProtKB">
        <authorList>
            <consortium name="EnsemblPlants"/>
        </authorList>
    </citation>
    <scope>IDENTIFICATION</scope>
</reference>
<sequence length="156" mass="16548">MELRYWGGHGGAIQQWGTGKDVGGVRGVPDPHAGNGEGHGMESQIVTCNHRIGKRRRVVGGLGGGTDGSSPTERWRPEGRTSSKAADEWVLLSVVLLPTAGQARGNSWLVVWAADTAAPAWIQRRGGQIEADGEVVGRRRGELQGGGVVPWRLPSL</sequence>
<dbReference type="AlphaFoldDB" id="N1QP35"/>
<evidence type="ECO:0000313" key="2">
    <source>
        <dbReference type="EnsemblPlants" id="EMT00098"/>
    </source>
</evidence>
<protein>
    <submittedName>
        <fullName evidence="2">Uncharacterized protein</fullName>
    </submittedName>
</protein>
<feature type="region of interest" description="Disordered" evidence="1">
    <location>
        <begin position="58"/>
        <end position="82"/>
    </location>
</feature>
<name>N1QP35_AEGTA</name>
<feature type="compositionally biased region" description="Basic and acidic residues" evidence="1">
    <location>
        <begin position="73"/>
        <end position="82"/>
    </location>
</feature>
<dbReference type="EnsemblPlants" id="EMT00098">
    <property type="protein sequence ID" value="EMT00098"/>
    <property type="gene ID" value="F775_43779"/>
</dbReference>
<organism evidence="2">
    <name type="scientific">Aegilops tauschii</name>
    <name type="common">Tausch's goatgrass</name>
    <name type="synonym">Aegilops squarrosa</name>
    <dbReference type="NCBI Taxonomy" id="37682"/>
    <lineage>
        <taxon>Eukaryota</taxon>
        <taxon>Viridiplantae</taxon>
        <taxon>Streptophyta</taxon>
        <taxon>Embryophyta</taxon>
        <taxon>Tracheophyta</taxon>
        <taxon>Spermatophyta</taxon>
        <taxon>Magnoliopsida</taxon>
        <taxon>Liliopsida</taxon>
        <taxon>Poales</taxon>
        <taxon>Poaceae</taxon>
        <taxon>BOP clade</taxon>
        <taxon>Pooideae</taxon>
        <taxon>Triticodae</taxon>
        <taxon>Triticeae</taxon>
        <taxon>Triticinae</taxon>
        <taxon>Aegilops</taxon>
    </lineage>
</organism>
<accession>N1QP35</accession>